<dbReference type="GO" id="GO:0043418">
    <property type="term" value="P:homocysteine catabolic process"/>
    <property type="evidence" value="ECO:0007669"/>
    <property type="project" value="TreeGrafter"/>
</dbReference>
<comment type="function">
    <text evidence="7">The normal physiological role of the enzyme is unknown, but it is not essential for the viability of yeast cells. Has aminopeptidase activity, shortening substrate peptides sequentially by 1 amino acid. Has bleomycin hydrolase activity, which can protect the cell from the toxic effects of bleomycin. Has homocysteine-thiolactonase activity, protecting the cell against homocysteine toxicity. Acts as a repressor in the GAL4 regulatory system, but this does not require either the peptidase or nucleic acid-binding activities.</text>
</comment>
<evidence type="ECO:0000313" key="12">
    <source>
        <dbReference type="EMBL" id="KAJ5308503.1"/>
    </source>
</evidence>
<evidence type="ECO:0000256" key="11">
    <source>
        <dbReference type="SAM" id="MobiDB-lite"/>
    </source>
</evidence>
<gene>
    <name evidence="12" type="ORF">N7476_009159</name>
</gene>
<organism evidence="12 13">
    <name type="scientific">Penicillium atrosanguineum</name>
    <dbReference type="NCBI Taxonomy" id="1132637"/>
    <lineage>
        <taxon>Eukaryota</taxon>
        <taxon>Fungi</taxon>
        <taxon>Dikarya</taxon>
        <taxon>Ascomycota</taxon>
        <taxon>Pezizomycotina</taxon>
        <taxon>Eurotiomycetes</taxon>
        <taxon>Eurotiomycetidae</taxon>
        <taxon>Eurotiales</taxon>
        <taxon>Aspergillaceae</taxon>
        <taxon>Penicillium</taxon>
    </lineage>
</organism>
<evidence type="ECO:0000256" key="1">
    <source>
        <dbReference type="ARBA" id="ARBA00000423"/>
    </source>
</evidence>
<reference evidence="12" key="2">
    <citation type="journal article" date="2023" name="IMA Fungus">
        <title>Comparative genomic study of the Penicillium genus elucidates a diverse pangenome and 15 lateral gene transfer events.</title>
        <authorList>
            <person name="Petersen C."/>
            <person name="Sorensen T."/>
            <person name="Nielsen M.R."/>
            <person name="Sondergaard T.E."/>
            <person name="Sorensen J.L."/>
            <person name="Fitzpatrick D.A."/>
            <person name="Frisvad J.C."/>
            <person name="Nielsen K.L."/>
        </authorList>
    </citation>
    <scope>NUCLEOTIDE SEQUENCE</scope>
    <source>
        <strain evidence="12">IBT 21472</strain>
    </source>
</reference>
<dbReference type="PANTHER" id="PTHR10363">
    <property type="entry name" value="BLEOMYCIN HYDROLASE"/>
    <property type="match status" value="1"/>
</dbReference>
<comment type="function">
    <text evidence="9">Has aminopeptidase activity, shortening substrate peptides sequentially by 1 amino acid. Has bleomycin hydrolase activity, which can protect the cell from the toxic effects of bleomycin. Has homocysteine-thiolactonase activity, protecting the cell against homocysteine toxicity.</text>
</comment>
<dbReference type="SUPFAM" id="SSF54001">
    <property type="entry name" value="Cysteine proteinases"/>
    <property type="match status" value="1"/>
</dbReference>
<dbReference type="PANTHER" id="PTHR10363:SF2">
    <property type="entry name" value="BLEOMYCIN HYDROLASE"/>
    <property type="match status" value="1"/>
</dbReference>
<dbReference type="CDD" id="cd00585">
    <property type="entry name" value="Peptidase_C1B"/>
    <property type="match status" value="1"/>
</dbReference>
<sequence>MGTTYSKPAPVNEKSGNSISVEMDRTKVSLLAKEQPANTHTRERTPSQVLMPSVEVKVVDKSIAPPPYLARERLQTVTLPRMENWSDDLLSDAKNRLAISSFASQNYAEVLTNRTAVNNDLHIFNLTVPVEGAPITNQRSSGRCWLFASTNIFRVPLINAYKLGEFELSQAYLFYWDKIEKANYFYEQMIDTAHEDFSSRLVQKLCEDPVTDGGQWDMVVNLVHKYGLVPHTLYPDAFHAQNSSKMNWLLTAKLREQGLALRRLAVRKAEGENQAEHVLAATKEQFLQEIHSIVTLLLGPPPRPDEQFVWQYHDANGTAREVRQTPIEFGRQALQSGSGSRSRTCINPGSLFSLVNDPRHEWNQLLTVERLGNVVEGQSLRYANVEMQTLKQAVIAMLKAGHPVFFGCDVGKFSDRDHGIMDVDLTNLSLGFNISLGMNKAERLASGESAMTHAMVITGVHLEGDRPVRWRVENSWGETAGNKGWFVMTDRWMDEYTFQAVVDSNFVSAETQAILKQTPIVLPRWDPMGVLA</sequence>
<accession>A0A9W9GZP0</accession>
<dbReference type="EC" id="3.4.22.40" evidence="2 9"/>
<feature type="region of interest" description="Disordered" evidence="11">
    <location>
        <begin position="1"/>
        <end position="20"/>
    </location>
</feature>
<evidence type="ECO:0000313" key="13">
    <source>
        <dbReference type="Proteomes" id="UP001147746"/>
    </source>
</evidence>
<dbReference type="InterPro" id="IPR038765">
    <property type="entry name" value="Papain-like_cys_pep_sf"/>
</dbReference>
<evidence type="ECO:0000256" key="5">
    <source>
        <dbReference type="ARBA" id="ARBA00022801"/>
    </source>
</evidence>
<name>A0A9W9GZP0_9EURO</name>
<evidence type="ECO:0000256" key="2">
    <source>
        <dbReference type="ARBA" id="ARBA00012465"/>
    </source>
</evidence>
<dbReference type="Proteomes" id="UP001147746">
    <property type="component" value="Unassembled WGS sequence"/>
</dbReference>
<comment type="subcellular location">
    <subcellularLocation>
        <location evidence="9">Mitochondrion</location>
    </subcellularLocation>
    <subcellularLocation>
        <location evidence="9">Cytoplasm</location>
    </subcellularLocation>
</comment>
<evidence type="ECO:0000256" key="10">
    <source>
        <dbReference type="PIRSR" id="PIRSR005700-1"/>
    </source>
</evidence>
<keyword evidence="9" id="KW-0963">Cytoplasm</keyword>
<dbReference type="PROSITE" id="PS00139">
    <property type="entry name" value="THIOL_PROTEASE_CYS"/>
    <property type="match status" value="1"/>
</dbReference>
<reference evidence="12" key="1">
    <citation type="submission" date="2022-12" db="EMBL/GenBank/DDBJ databases">
        <authorList>
            <person name="Petersen C."/>
        </authorList>
    </citation>
    <scope>NUCLEOTIDE SEQUENCE</scope>
    <source>
        <strain evidence="12">IBT 21472</strain>
    </source>
</reference>
<comment type="caution">
    <text evidence="12">The sequence shown here is derived from an EMBL/GenBank/DDBJ whole genome shotgun (WGS) entry which is preliminary data.</text>
</comment>
<evidence type="ECO:0000256" key="7">
    <source>
        <dbReference type="ARBA" id="ARBA00025347"/>
    </source>
</evidence>
<dbReference type="GO" id="GO:0005739">
    <property type="term" value="C:mitochondrion"/>
    <property type="evidence" value="ECO:0007669"/>
    <property type="project" value="UniProtKB-SubCell"/>
</dbReference>
<evidence type="ECO:0000256" key="3">
    <source>
        <dbReference type="ARBA" id="ARBA00016900"/>
    </source>
</evidence>
<dbReference type="GO" id="GO:0009636">
    <property type="term" value="P:response to toxic substance"/>
    <property type="evidence" value="ECO:0007669"/>
    <property type="project" value="TreeGrafter"/>
</dbReference>
<dbReference type="EMBL" id="JAPZBO010000008">
    <property type="protein sequence ID" value="KAJ5308503.1"/>
    <property type="molecule type" value="Genomic_DNA"/>
</dbReference>
<dbReference type="GO" id="GO:0070005">
    <property type="term" value="F:cysteine-type aminopeptidase activity"/>
    <property type="evidence" value="ECO:0007669"/>
    <property type="project" value="InterPro"/>
</dbReference>
<dbReference type="GO" id="GO:0004197">
    <property type="term" value="F:cysteine-type endopeptidase activity"/>
    <property type="evidence" value="ECO:0007669"/>
    <property type="project" value="UniProtKB-EC"/>
</dbReference>
<keyword evidence="13" id="KW-1185">Reference proteome</keyword>
<feature type="active site" evidence="10">
    <location>
        <position position="144"/>
    </location>
</feature>
<evidence type="ECO:0000256" key="6">
    <source>
        <dbReference type="ARBA" id="ARBA00022807"/>
    </source>
</evidence>
<evidence type="ECO:0000256" key="8">
    <source>
        <dbReference type="ARBA" id="ARBA00026080"/>
    </source>
</evidence>
<dbReference type="PIRSF" id="PIRSF005700">
    <property type="entry name" value="PepC"/>
    <property type="match status" value="1"/>
</dbReference>
<dbReference type="PROSITE" id="PS00639">
    <property type="entry name" value="THIOL_PROTEASE_HIS"/>
    <property type="match status" value="1"/>
</dbReference>
<comment type="subunit">
    <text evidence="8">Homohexamer. Binds to nucleic acids. Binds single-stranded DNA and RNA with higher affinity than double-stranded DNA.</text>
</comment>
<dbReference type="InterPro" id="IPR000169">
    <property type="entry name" value="Pept_cys_AS"/>
</dbReference>
<feature type="active site" evidence="10">
    <location>
        <position position="453"/>
    </location>
</feature>
<feature type="active site" evidence="10">
    <location>
        <position position="474"/>
    </location>
</feature>
<protein>
    <recommendedName>
        <fullName evidence="3 9">Cysteine proteinase 1, mitochondrial</fullName>
        <ecNumber evidence="2 9">3.4.22.40</ecNumber>
    </recommendedName>
</protein>
<dbReference type="OrthoDB" id="2666448at2759"/>
<comment type="catalytic activity">
    <reaction evidence="1 9">
        <text>Inactivates bleomycin B2 (a cytotoxic glycometallopeptide) by hydrolysis of a carboxyamide bond of beta-aminoalanine, but also shows general aminopeptidase activity. The specificity varies somewhat with source, but amino acid arylamides of Met, Leu and Ala are preferred.</text>
        <dbReference type="EC" id="3.4.22.40"/>
    </reaction>
</comment>
<dbReference type="Pfam" id="PF03051">
    <property type="entry name" value="Peptidase_C1_2"/>
    <property type="match status" value="1"/>
</dbReference>
<keyword evidence="4 9" id="KW-0645">Protease</keyword>
<dbReference type="InterPro" id="IPR004134">
    <property type="entry name" value="Peptidase_C1B"/>
</dbReference>
<dbReference type="Gene3D" id="3.90.70.10">
    <property type="entry name" value="Cysteine proteinases"/>
    <property type="match status" value="1"/>
</dbReference>
<keyword evidence="5 9" id="KW-0378">Hydrolase</keyword>
<comment type="similarity">
    <text evidence="9">Belongs to the peptidase C1 family.</text>
</comment>
<dbReference type="GO" id="GO:0006508">
    <property type="term" value="P:proteolysis"/>
    <property type="evidence" value="ECO:0007669"/>
    <property type="project" value="UniProtKB-KW"/>
</dbReference>
<keyword evidence="6 9" id="KW-0788">Thiol protease</keyword>
<evidence type="ECO:0000256" key="4">
    <source>
        <dbReference type="ARBA" id="ARBA00022670"/>
    </source>
</evidence>
<dbReference type="InterPro" id="IPR025660">
    <property type="entry name" value="Pept_his_AS"/>
</dbReference>
<dbReference type="AlphaFoldDB" id="A0A9W9GZP0"/>
<keyword evidence="9" id="KW-0496">Mitochondrion</keyword>
<proteinExistence type="inferred from homology"/>
<evidence type="ECO:0000256" key="9">
    <source>
        <dbReference type="PIRNR" id="PIRNR005700"/>
    </source>
</evidence>